<evidence type="ECO:0000256" key="1">
    <source>
        <dbReference type="ARBA" id="ARBA00022737"/>
    </source>
</evidence>
<dbReference type="PANTHER" id="PTHR45586:SF1">
    <property type="entry name" value="LIPOPOLYSACCHARIDE ASSEMBLY PROTEIN B"/>
    <property type="match status" value="1"/>
</dbReference>
<dbReference type="PANTHER" id="PTHR45586">
    <property type="entry name" value="TPR REPEAT-CONTAINING PROTEIN PA4667"/>
    <property type="match status" value="1"/>
</dbReference>
<keyword evidence="1" id="KW-0677">Repeat</keyword>
<dbReference type="SUPFAM" id="SSF48452">
    <property type="entry name" value="TPR-like"/>
    <property type="match status" value="2"/>
</dbReference>
<dbReference type="PROSITE" id="PS50005">
    <property type="entry name" value="TPR"/>
    <property type="match status" value="1"/>
</dbReference>
<dbReference type="EMBL" id="JBHSOZ010000002">
    <property type="protein sequence ID" value="MFC5711282.1"/>
    <property type="molecule type" value="Genomic_DNA"/>
</dbReference>
<comment type="caution">
    <text evidence="4">The sequence shown here is derived from an EMBL/GenBank/DDBJ whole genome shotgun (WGS) entry which is preliminary data.</text>
</comment>
<dbReference type="InterPro" id="IPR011990">
    <property type="entry name" value="TPR-like_helical_dom_sf"/>
</dbReference>
<evidence type="ECO:0000313" key="5">
    <source>
        <dbReference type="Proteomes" id="UP001596142"/>
    </source>
</evidence>
<dbReference type="InterPro" id="IPR019734">
    <property type="entry name" value="TPR_rpt"/>
</dbReference>
<organism evidence="4 5">
    <name type="scientific">Thalassorhabdus alkalitolerans</name>
    <dbReference type="NCBI Taxonomy" id="2282697"/>
    <lineage>
        <taxon>Bacteria</taxon>
        <taxon>Bacillati</taxon>
        <taxon>Bacillota</taxon>
        <taxon>Bacilli</taxon>
        <taxon>Bacillales</taxon>
        <taxon>Bacillaceae</taxon>
        <taxon>Thalassorhabdus</taxon>
    </lineage>
</organism>
<proteinExistence type="predicted"/>
<keyword evidence="2 3" id="KW-0802">TPR repeat</keyword>
<dbReference type="Pfam" id="PF13181">
    <property type="entry name" value="TPR_8"/>
    <property type="match status" value="2"/>
</dbReference>
<evidence type="ECO:0000256" key="2">
    <source>
        <dbReference type="ARBA" id="ARBA00022803"/>
    </source>
</evidence>
<dbReference type="Gene3D" id="1.25.40.10">
    <property type="entry name" value="Tetratricopeptide repeat domain"/>
    <property type="match status" value="3"/>
</dbReference>
<dbReference type="RefSeq" id="WP_385937292.1">
    <property type="nucleotide sequence ID" value="NZ_JBHSOZ010000002.1"/>
</dbReference>
<reference evidence="5" key="1">
    <citation type="journal article" date="2019" name="Int. J. Syst. Evol. Microbiol.">
        <title>The Global Catalogue of Microorganisms (GCM) 10K type strain sequencing project: providing services to taxonomists for standard genome sequencing and annotation.</title>
        <authorList>
            <consortium name="The Broad Institute Genomics Platform"/>
            <consortium name="The Broad Institute Genome Sequencing Center for Infectious Disease"/>
            <person name="Wu L."/>
            <person name="Ma J."/>
        </authorList>
    </citation>
    <scope>NUCLEOTIDE SEQUENCE [LARGE SCALE GENOMIC DNA]</scope>
    <source>
        <strain evidence="5">CECT 7184</strain>
    </source>
</reference>
<name>A0ABW0YIL6_9BACI</name>
<keyword evidence="5" id="KW-1185">Reference proteome</keyword>
<dbReference type="SMART" id="SM00028">
    <property type="entry name" value="TPR"/>
    <property type="match status" value="4"/>
</dbReference>
<sequence>MKLSSETKGQVIPFIQNGEYFFKKGVGAYQKKELNRAVKYLRRAIDINPKEAVFQCQLAAILADLGRYEESNDLLLHVLDHVDSTMYDSYFFLANNYAYQGLFEKAREAATSYLQFCSEGDFAEDARDLLELLKLDHDQGESQERDGIEDELILSYEKACRYMKDGHYNKAEELLENIITDYPSFRSAYSQLAYVLHLKGYSEEALAFTKDLLEEEQYLPAICQLALLYYDMGRKEESKEVADLLKQVVPMDRDHIYRLGATFCHLAEYEEGYRWFKHLGKRFAPDHEDYFFKYGVTAYQIGKESLAKKMWEQADHMGHQAAADLLEKMKDGILSKGDARCDLYMDPGISLR</sequence>
<feature type="repeat" description="TPR" evidence="3">
    <location>
        <begin position="18"/>
        <end position="51"/>
    </location>
</feature>
<evidence type="ECO:0000313" key="4">
    <source>
        <dbReference type="EMBL" id="MFC5711282.1"/>
    </source>
</evidence>
<accession>A0ABW0YIL6</accession>
<gene>
    <name evidence="4" type="ORF">ACFPU1_00655</name>
</gene>
<dbReference type="Proteomes" id="UP001596142">
    <property type="component" value="Unassembled WGS sequence"/>
</dbReference>
<evidence type="ECO:0000256" key="3">
    <source>
        <dbReference type="PROSITE-ProRule" id="PRU00339"/>
    </source>
</evidence>
<dbReference type="InterPro" id="IPR051012">
    <property type="entry name" value="CellSynth/LPSAsmb/PSIAsmb"/>
</dbReference>
<protein>
    <submittedName>
        <fullName evidence="4">Tetratricopeptide repeat protein</fullName>
    </submittedName>
</protein>
<dbReference type="Pfam" id="PF13432">
    <property type="entry name" value="TPR_16"/>
    <property type="match status" value="1"/>
</dbReference>